<reference evidence="2 3" key="1">
    <citation type="submission" date="2017-05" db="EMBL/GenBank/DDBJ databases">
        <authorList>
            <person name="Song R."/>
            <person name="Chenine A.L."/>
            <person name="Ruprecht R.M."/>
        </authorList>
    </citation>
    <scope>NUCLEOTIDE SEQUENCE [LARGE SCALE GENOMIC DNA]</scope>
    <source>
        <strain evidence="2 3">DSM 26136</strain>
    </source>
</reference>
<name>A0A1Y0EJ70_9BURK</name>
<dbReference type="PIRSF" id="PIRSF017082">
    <property type="entry name" value="YflP"/>
    <property type="match status" value="1"/>
</dbReference>
<dbReference type="InterPro" id="IPR042100">
    <property type="entry name" value="Bug_dom1"/>
</dbReference>
<evidence type="ECO:0000313" key="2">
    <source>
        <dbReference type="EMBL" id="ARU03510.1"/>
    </source>
</evidence>
<evidence type="ECO:0000256" key="1">
    <source>
        <dbReference type="ARBA" id="ARBA00006987"/>
    </source>
</evidence>
<dbReference type="SUPFAM" id="SSF53850">
    <property type="entry name" value="Periplasmic binding protein-like II"/>
    <property type="match status" value="1"/>
</dbReference>
<comment type="similarity">
    <text evidence="1">Belongs to the UPF0065 (bug) family.</text>
</comment>
<dbReference type="PROSITE" id="PS51318">
    <property type="entry name" value="TAT"/>
    <property type="match status" value="1"/>
</dbReference>
<dbReference type="AlphaFoldDB" id="A0A1Y0EJ70"/>
<dbReference type="EMBL" id="CP021455">
    <property type="protein sequence ID" value="ARU03510.1"/>
    <property type="molecule type" value="Genomic_DNA"/>
</dbReference>
<organism evidence="2 3">
    <name type="scientific">Comamonas serinivorans</name>
    <dbReference type="NCBI Taxonomy" id="1082851"/>
    <lineage>
        <taxon>Bacteria</taxon>
        <taxon>Pseudomonadati</taxon>
        <taxon>Pseudomonadota</taxon>
        <taxon>Betaproteobacteria</taxon>
        <taxon>Burkholderiales</taxon>
        <taxon>Comamonadaceae</taxon>
        <taxon>Comamonas</taxon>
    </lineage>
</organism>
<dbReference type="CDD" id="cd07012">
    <property type="entry name" value="PBP2_Bug_TTT"/>
    <property type="match status" value="1"/>
</dbReference>
<dbReference type="InterPro" id="IPR005064">
    <property type="entry name" value="BUG"/>
</dbReference>
<dbReference type="Gene3D" id="3.40.190.150">
    <property type="entry name" value="Bordetella uptake gene, domain 1"/>
    <property type="match status" value="1"/>
</dbReference>
<dbReference type="PANTHER" id="PTHR42928:SF5">
    <property type="entry name" value="BLR1237 PROTEIN"/>
    <property type="match status" value="1"/>
</dbReference>
<dbReference type="Proteomes" id="UP000196138">
    <property type="component" value="Chromosome"/>
</dbReference>
<proteinExistence type="inferred from homology"/>
<dbReference type="RefSeq" id="WP_087276236.1">
    <property type="nucleotide sequence ID" value="NZ_CP021455.1"/>
</dbReference>
<accession>A0A1Y0EJ70</accession>
<dbReference type="PANTHER" id="PTHR42928">
    <property type="entry name" value="TRICARBOXYLATE-BINDING PROTEIN"/>
    <property type="match status" value="1"/>
</dbReference>
<protein>
    <submittedName>
        <fullName evidence="2">ABC transporter substrate-binding protein</fullName>
    </submittedName>
</protein>
<dbReference type="KEGG" id="cser:CCO03_01360"/>
<dbReference type="OrthoDB" id="8678477at2"/>
<sequence>MLLFRNQRHSLHTPVVYARRQLLTLGAAGLAVPALLAATPALADAWPHKAITIVVPAAAGGTTDMAARLLAQDMGQQLGQSVVVDNRAGGGGIIGTQAALAAKPDGYTLLMGNIGPNAINYSMYKKLPYKPADLVPLTNVISVPNVLVVHADSPFKTVAELIAYAKANPTKITMGSTGTGQSPHMSAEMFMQRAGFTAPHAPYKGAGPAVQGLLGKQFDFMIDNLPSSLPHIQAGKFRALAVTSAKRNPALPNIPTMAEAGVKDMVVTAWFGLFAPAGVPQAVQDKVHAAAAHALQQPEVRKRLTEQMGGEVGGESQADYKAFVAGEIQRWSQVVKQAGISAD</sequence>
<keyword evidence="3" id="KW-1185">Reference proteome</keyword>
<evidence type="ECO:0000313" key="3">
    <source>
        <dbReference type="Proteomes" id="UP000196138"/>
    </source>
</evidence>
<gene>
    <name evidence="2" type="ORF">CCO03_01360</name>
</gene>
<dbReference type="Pfam" id="PF03401">
    <property type="entry name" value="TctC"/>
    <property type="match status" value="1"/>
</dbReference>
<dbReference type="InterPro" id="IPR006311">
    <property type="entry name" value="TAT_signal"/>
</dbReference>
<dbReference type="Gene3D" id="3.40.190.10">
    <property type="entry name" value="Periplasmic binding protein-like II"/>
    <property type="match status" value="1"/>
</dbReference>